<accession>A0A227J377</accession>
<proteinExistence type="predicted"/>
<dbReference type="EMBL" id="NIXT01003133">
    <property type="protein sequence ID" value="OXE29561.1"/>
    <property type="molecule type" value="Genomic_DNA"/>
</dbReference>
<comment type="caution">
    <text evidence="2">The sequence shown here is derived from an EMBL/GenBank/DDBJ whole genome shotgun (WGS) entry which is preliminary data.</text>
</comment>
<feature type="transmembrane region" description="Helical" evidence="1">
    <location>
        <begin position="51"/>
        <end position="69"/>
    </location>
</feature>
<dbReference type="InterPro" id="IPR001036">
    <property type="entry name" value="Acrflvin-R"/>
</dbReference>
<dbReference type="PANTHER" id="PTHR32063:SF33">
    <property type="entry name" value="RND SUPERFAMILY EFFLUX PUMP PERMEASE COMPONENT"/>
    <property type="match status" value="1"/>
</dbReference>
<feature type="non-terminal residue" evidence="2">
    <location>
        <position position="1"/>
    </location>
</feature>
<dbReference type="GO" id="GO:0005886">
    <property type="term" value="C:plasma membrane"/>
    <property type="evidence" value="ECO:0007669"/>
    <property type="project" value="TreeGrafter"/>
</dbReference>
<reference evidence="2 3" key="1">
    <citation type="journal article" date="2017" name="Appl. Environ. Microbiol.">
        <title>Parallel evolution of two clades of a major Atlantic endemic Vibrio parahaemolyticus pathogen lineage by independent acquisition of related pathogenicity islands.</title>
        <authorList>
            <person name="Xu F."/>
            <person name="Gonzalez-Escalona N."/>
            <person name="Drees K.P."/>
            <person name="Sebra R.P."/>
            <person name="Cooper V.S."/>
            <person name="Jones S.H."/>
            <person name="Whistler C.A."/>
        </authorList>
    </citation>
    <scope>NUCLEOTIDE SEQUENCE [LARGE SCALE GENOMIC DNA]</scope>
    <source>
        <strain evidence="2 3">MAVP-3</strain>
    </source>
</reference>
<dbReference type="AlphaFoldDB" id="A0A227J377"/>
<keyword evidence="1" id="KW-0812">Transmembrane</keyword>
<keyword evidence="1" id="KW-1133">Transmembrane helix</keyword>
<organism evidence="2 3">
    <name type="scientific">Vibrio parahaemolyticus</name>
    <dbReference type="NCBI Taxonomy" id="670"/>
    <lineage>
        <taxon>Bacteria</taxon>
        <taxon>Pseudomonadati</taxon>
        <taxon>Pseudomonadota</taxon>
        <taxon>Gammaproteobacteria</taxon>
        <taxon>Vibrionales</taxon>
        <taxon>Vibrionaceae</taxon>
        <taxon>Vibrio</taxon>
    </lineage>
</organism>
<sequence>GSIDEELVEPQEIVKIIDDSILPDMKKLHPSVKTELGGDIEEQAAQRNEQIMFFVAGMIIVYILLAVPLKSYTQPLIVMSVIPFSLTGAIWGHFWLGLDISMMSTFG</sequence>
<dbReference type="Gene3D" id="3.30.70.1440">
    <property type="entry name" value="Multidrug efflux transporter AcrB pore domain"/>
    <property type="match status" value="1"/>
</dbReference>
<dbReference type="Proteomes" id="UP000214596">
    <property type="component" value="Unassembled WGS sequence"/>
</dbReference>
<dbReference type="SUPFAM" id="SSF82866">
    <property type="entry name" value="Multidrug efflux transporter AcrB transmembrane domain"/>
    <property type="match status" value="1"/>
</dbReference>
<dbReference type="PANTHER" id="PTHR32063">
    <property type="match status" value="1"/>
</dbReference>
<evidence type="ECO:0000313" key="3">
    <source>
        <dbReference type="Proteomes" id="UP000214596"/>
    </source>
</evidence>
<keyword evidence="1" id="KW-0472">Membrane</keyword>
<evidence type="ECO:0000256" key="1">
    <source>
        <dbReference type="SAM" id="Phobius"/>
    </source>
</evidence>
<dbReference type="GO" id="GO:0042910">
    <property type="term" value="F:xenobiotic transmembrane transporter activity"/>
    <property type="evidence" value="ECO:0007669"/>
    <property type="project" value="TreeGrafter"/>
</dbReference>
<dbReference type="Pfam" id="PF00873">
    <property type="entry name" value="ACR_tran"/>
    <property type="match status" value="1"/>
</dbReference>
<feature type="non-terminal residue" evidence="2">
    <location>
        <position position="107"/>
    </location>
</feature>
<name>A0A227J377_VIBPH</name>
<dbReference type="Gene3D" id="1.20.1640.10">
    <property type="entry name" value="Multidrug efflux transporter AcrB transmembrane domain"/>
    <property type="match status" value="1"/>
</dbReference>
<protein>
    <recommendedName>
        <fullName evidence="4">RND transporter</fullName>
    </recommendedName>
</protein>
<feature type="transmembrane region" description="Helical" evidence="1">
    <location>
        <begin position="76"/>
        <end position="96"/>
    </location>
</feature>
<gene>
    <name evidence="2" type="ORF">CA163_28000</name>
</gene>
<evidence type="ECO:0000313" key="2">
    <source>
        <dbReference type="EMBL" id="OXE29561.1"/>
    </source>
</evidence>
<evidence type="ECO:0008006" key="4">
    <source>
        <dbReference type="Google" id="ProtNLM"/>
    </source>
</evidence>